<dbReference type="KEGG" id="fam:OYT1_ch0215"/>
<dbReference type="InterPro" id="IPR036803">
    <property type="entry name" value="Porphobilinogen_deaminase_C_sf"/>
</dbReference>
<evidence type="ECO:0000256" key="5">
    <source>
        <dbReference type="ARBA" id="ARBA00022679"/>
    </source>
</evidence>
<evidence type="ECO:0000256" key="4">
    <source>
        <dbReference type="ARBA" id="ARBA00011245"/>
    </source>
</evidence>
<dbReference type="Gene3D" id="3.40.190.10">
    <property type="entry name" value="Periplasmic binding protein-like II"/>
    <property type="match status" value="2"/>
</dbReference>
<gene>
    <name evidence="8" type="primary">hemC</name>
    <name evidence="11" type="ORF">OYT1_ch0215</name>
</gene>
<evidence type="ECO:0000256" key="3">
    <source>
        <dbReference type="ARBA" id="ARBA00005638"/>
    </source>
</evidence>
<evidence type="ECO:0000259" key="9">
    <source>
        <dbReference type="Pfam" id="PF01379"/>
    </source>
</evidence>
<dbReference type="FunFam" id="3.40.190.10:FF:000005">
    <property type="entry name" value="Porphobilinogen deaminase"/>
    <property type="match status" value="1"/>
</dbReference>
<accession>A0A2Z6G8Q1</accession>
<dbReference type="FunFam" id="3.40.190.10:FF:000004">
    <property type="entry name" value="Porphobilinogen deaminase"/>
    <property type="match status" value="1"/>
</dbReference>
<dbReference type="EC" id="2.5.1.61" evidence="8"/>
<keyword evidence="5 8" id="KW-0808">Transferase</keyword>
<evidence type="ECO:0000256" key="7">
    <source>
        <dbReference type="ARBA" id="ARBA00048169"/>
    </source>
</evidence>
<reference evidence="11 12" key="1">
    <citation type="submission" date="2018-06" db="EMBL/GenBank/DDBJ databases">
        <title>OYT1 Genome Sequencing.</title>
        <authorList>
            <person name="Kato S."/>
            <person name="Itoh T."/>
            <person name="Ohkuma M."/>
        </authorList>
    </citation>
    <scope>NUCLEOTIDE SEQUENCE [LARGE SCALE GENOMIC DNA]</scope>
    <source>
        <strain evidence="11 12">OYT1</strain>
    </source>
</reference>
<dbReference type="SUPFAM" id="SSF53850">
    <property type="entry name" value="Periplasmic binding protein-like II"/>
    <property type="match status" value="1"/>
</dbReference>
<dbReference type="PANTHER" id="PTHR11557">
    <property type="entry name" value="PORPHOBILINOGEN DEAMINASE"/>
    <property type="match status" value="1"/>
</dbReference>
<comment type="catalytic activity">
    <reaction evidence="7 8">
        <text>4 porphobilinogen + H2O = hydroxymethylbilane + 4 NH4(+)</text>
        <dbReference type="Rhea" id="RHEA:13185"/>
        <dbReference type="ChEBI" id="CHEBI:15377"/>
        <dbReference type="ChEBI" id="CHEBI:28938"/>
        <dbReference type="ChEBI" id="CHEBI:57845"/>
        <dbReference type="ChEBI" id="CHEBI:58126"/>
        <dbReference type="EC" id="2.5.1.61"/>
    </reaction>
</comment>
<feature type="domain" description="Porphobilinogen deaminase C-terminal" evidence="10">
    <location>
        <begin position="234"/>
        <end position="303"/>
    </location>
</feature>
<organism evidence="11 12">
    <name type="scientific">Ferriphaselus amnicola</name>
    <dbReference type="NCBI Taxonomy" id="1188319"/>
    <lineage>
        <taxon>Bacteria</taxon>
        <taxon>Pseudomonadati</taxon>
        <taxon>Pseudomonadota</taxon>
        <taxon>Betaproteobacteria</taxon>
        <taxon>Nitrosomonadales</taxon>
        <taxon>Gallionellaceae</taxon>
        <taxon>Ferriphaselus</taxon>
    </lineage>
</organism>
<dbReference type="PROSITE" id="PS00533">
    <property type="entry name" value="PORPHOBILINOGEN_DEAM"/>
    <property type="match status" value="1"/>
</dbReference>
<dbReference type="InterPro" id="IPR022419">
    <property type="entry name" value="Porphobilin_deaminase_cofac_BS"/>
</dbReference>
<proteinExistence type="inferred from homology"/>
<evidence type="ECO:0000313" key="12">
    <source>
        <dbReference type="Proteomes" id="UP000033070"/>
    </source>
</evidence>
<comment type="similarity">
    <text evidence="3 8">Belongs to the HMBS family.</text>
</comment>
<evidence type="ECO:0000256" key="8">
    <source>
        <dbReference type="HAMAP-Rule" id="MF_00260"/>
    </source>
</evidence>
<protein>
    <recommendedName>
        <fullName evidence="8">Porphobilinogen deaminase</fullName>
        <shortName evidence="8">PBG</shortName>
        <ecNumber evidence="8">2.5.1.61</ecNumber>
    </recommendedName>
    <alternativeName>
        <fullName evidence="8">Hydroxymethylbilane synthase</fullName>
        <shortName evidence="8">HMBS</shortName>
    </alternativeName>
    <alternativeName>
        <fullName evidence="8">Pre-uroporphyrinogen synthase</fullName>
    </alternativeName>
</protein>
<dbReference type="CDD" id="cd13646">
    <property type="entry name" value="PBP2_EcHMBS_like"/>
    <property type="match status" value="1"/>
</dbReference>
<dbReference type="GO" id="GO:0004418">
    <property type="term" value="F:hydroxymethylbilane synthase activity"/>
    <property type="evidence" value="ECO:0007669"/>
    <property type="project" value="UniProtKB-UniRule"/>
</dbReference>
<evidence type="ECO:0000259" key="10">
    <source>
        <dbReference type="Pfam" id="PF03900"/>
    </source>
</evidence>
<comment type="subunit">
    <text evidence="4 8">Monomer.</text>
</comment>
<name>A0A2Z6G8Q1_9PROT</name>
<comment type="cofactor">
    <cofactor evidence="8">
        <name>dipyrromethane</name>
        <dbReference type="ChEBI" id="CHEBI:60342"/>
    </cofactor>
    <text evidence="8">Binds 1 dipyrromethane group covalently.</text>
</comment>
<comment type="pathway">
    <text evidence="2">Porphyrin-containing compound metabolism; protoporphyrin-IX biosynthesis; coproporphyrinogen-III from 5-aminolevulinate: step 2/4.</text>
</comment>
<dbReference type="Gene3D" id="3.30.160.40">
    <property type="entry name" value="Porphobilinogen deaminase, C-terminal domain"/>
    <property type="match status" value="1"/>
</dbReference>
<dbReference type="GO" id="GO:0006782">
    <property type="term" value="P:protoporphyrinogen IX biosynthetic process"/>
    <property type="evidence" value="ECO:0007669"/>
    <property type="project" value="UniProtKB-UniRule"/>
</dbReference>
<dbReference type="InterPro" id="IPR022418">
    <property type="entry name" value="Porphobilinogen_deaminase_C"/>
</dbReference>
<keyword evidence="6 8" id="KW-0627">Porphyrin biosynthesis</keyword>
<dbReference type="Proteomes" id="UP000033070">
    <property type="component" value="Chromosome"/>
</dbReference>
<dbReference type="InterPro" id="IPR000860">
    <property type="entry name" value="HemC"/>
</dbReference>
<dbReference type="GO" id="GO:0005737">
    <property type="term" value="C:cytoplasm"/>
    <property type="evidence" value="ECO:0007669"/>
    <property type="project" value="UniProtKB-UniRule"/>
</dbReference>
<comment type="miscellaneous">
    <text evidence="8">The porphobilinogen subunits are added to the dipyrromethane group.</text>
</comment>
<evidence type="ECO:0000313" key="11">
    <source>
        <dbReference type="EMBL" id="BBE49789.1"/>
    </source>
</evidence>
<dbReference type="HAMAP" id="MF_00260">
    <property type="entry name" value="Porphobil_deam"/>
    <property type="match status" value="1"/>
</dbReference>
<sequence length="316" mass="33618">MSQASHTHTAPAKLVIASRESALAMWQAEHIRDRLRALYPETEVSILGMTTQGDRILDVTLSKIGGKGLFVKELETALEEGRADIAVHSLKDVPMHLPDGFILACIGEREDPRDAFVSNHHANLEALPAGSVVGTSSLRRESQLRARFPHLVIQPLRGNVQTRLRKLDEGQYAAIILAAAGLKRLGLGDRIRALISSDESLPAVGQGALGIECRADRADLVQALAPLHHADTAACVLAERAMSRRLAGSCQVPLGGFVEVVDGQLRMRGFVATPDGSRVLRAEQAGSKDAPEALGNAVADALLAQGAGEILAALND</sequence>
<dbReference type="AlphaFoldDB" id="A0A2Z6G8Q1"/>
<dbReference type="PIRSF" id="PIRSF001438">
    <property type="entry name" value="4pyrrol_synth_OHMeBilane_synth"/>
    <property type="match status" value="1"/>
</dbReference>
<dbReference type="STRING" id="1188319.OYT1_00538"/>
<evidence type="ECO:0000256" key="2">
    <source>
        <dbReference type="ARBA" id="ARBA00004735"/>
    </source>
</evidence>
<feature type="modified residue" description="S-(dipyrrolylmethanemethyl)cysteine" evidence="8">
    <location>
        <position position="250"/>
    </location>
</feature>
<dbReference type="Pfam" id="PF01379">
    <property type="entry name" value="Porphobil_deam"/>
    <property type="match status" value="1"/>
</dbReference>
<dbReference type="NCBIfam" id="TIGR00212">
    <property type="entry name" value="hemC"/>
    <property type="match status" value="1"/>
</dbReference>
<dbReference type="Pfam" id="PF03900">
    <property type="entry name" value="Porphobil_deamC"/>
    <property type="match status" value="1"/>
</dbReference>
<feature type="domain" description="Porphobilinogen deaminase N-terminal" evidence="9">
    <location>
        <begin position="14"/>
        <end position="220"/>
    </location>
</feature>
<dbReference type="UniPathway" id="UPA00251">
    <property type="reaction ID" value="UER00319"/>
</dbReference>
<dbReference type="PANTHER" id="PTHR11557:SF0">
    <property type="entry name" value="PORPHOBILINOGEN DEAMINASE"/>
    <property type="match status" value="1"/>
</dbReference>
<dbReference type="RefSeq" id="WP_062625750.1">
    <property type="nucleotide sequence ID" value="NZ_AP018738.1"/>
</dbReference>
<dbReference type="OrthoDB" id="9810298at2"/>
<dbReference type="PRINTS" id="PR00151">
    <property type="entry name" value="PORPHBDMNASE"/>
</dbReference>
<dbReference type="InterPro" id="IPR022417">
    <property type="entry name" value="Porphobilin_deaminase_N"/>
</dbReference>
<comment type="function">
    <text evidence="1 8">Tetrapolymerization of the monopyrrole PBG into the hydroxymethylbilane pre-uroporphyrinogen in several discrete steps.</text>
</comment>
<evidence type="ECO:0000256" key="1">
    <source>
        <dbReference type="ARBA" id="ARBA00002869"/>
    </source>
</evidence>
<evidence type="ECO:0000256" key="6">
    <source>
        <dbReference type="ARBA" id="ARBA00023244"/>
    </source>
</evidence>
<keyword evidence="12" id="KW-1185">Reference proteome</keyword>
<dbReference type="SUPFAM" id="SSF54782">
    <property type="entry name" value="Porphobilinogen deaminase (hydroxymethylbilane synthase), C-terminal domain"/>
    <property type="match status" value="1"/>
</dbReference>
<dbReference type="EMBL" id="AP018738">
    <property type="protein sequence ID" value="BBE49789.1"/>
    <property type="molecule type" value="Genomic_DNA"/>
</dbReference>